<sequence>MIARAALLVLLTVACGPTQSSTKMSPAEQRTYGAWQAAQTATVELAFTQPPPGPASPNTVWVGPIPPAQGEAKAVTWIAICRGYGRKEQVRPSSCKNIAGPAFRPNGDLAPMPPRPHQVQLDQSWSGQLFAIALRSDGRAVRSEAISFASVRAT</sequence>
<accession>A0A1G1V5S4</accession>
<keyword evidence="1" id="KW-0732">Signal</keyword>
<evidence type="ECO:0000313" key="3">
    <source>
        <dbReference type="Proteomes" id="UP000178319"/>
    </source>
</evidence>
<gene>
    <name evidence="2" type="ORF">A3D26_02920</name>
</gene>
<dbReference type="PROSITE" id="PS51257">
    <property type="entry name" value="PROKAR_LIPOPROTEIN"/>
    <property type="match status" value="1"/>
</dbReference>
<name>A0A1G1V5S4_9BACT</name>
<protein>
    <recommendedName>
        <fullName evidence="4">Rieske domain-containing protein</fullName>
    </recommendedName>
</protein>
<evidence type="ECO:0008006" key="4">
    <source>
        <dbReference type="Google" id="ProtNLM"/>
    </source>
</evidence>
<dbReference type="AlphaFoldDB" id="A0A1G1V5S4"/>
<dbReference type="STRING" id="1797516.A3D26_02920"/>
<comment type="caution">
    <text evidence="2">The sequence shown here is derived from an EMBL/GenBank/DDBJ whole genome shotgun (WGS) entry which is preliminary data.</text>
</comment>
<organism evidence="2 3">
    <name type="scientific">Candidatus Blackburnbacteria bacterium RIFCSPHIGHO2_02_FULL_44_20</name>
    <dbReference type="NCBI Taxonomy" id="1797516"/>
    <lineage>
        <taxon>Bacteria</taxon>
        <taxon>Candidatus Blackburniibacteriota</taxon>
    </lineage>
</organism>
<feature type="chain" id="PRO_5009580969" description="Rieske domain-containing protein" evidence="1">
    <location>
        <begin position="21"/>
        <end position="154"/>
    </location>
</feature>
<dbReference type="EMBL" id="MHBZ01000030">
    <property type="protein sequence ID" value="OGY10768.1"/>
    <property type="molecule type" value="Genomic_DNA"/>
</dbReference>
<proteinExistence type="predicted"/>
<reference evidence="2 3" key="1">
    <citation type="journal article" date="2016" name="Nat. Commun.">
        <title>Thousands of microbial genomes shed light on interconnected biogeochemical processes in an aquifer system.</title>
        <authorList>
            <person name="Anantharaman K."/>
            <person name="Brown C.T."/>
            <person name="Hug L.A."/>
            <person name="Sharon I."/>
            <person name="Castelle C.J."/>
            <person name="Probst A.J."/>
            <person name="Thomas B.C."/>
            <person name="Singh A."/>
            <person name="Wilkins M.J."/>
            <person name="Karaoz U."/>
            <person name="Brodie E.L."/>
            <person name="Williams K.H."/>
            <person name="Hubbard S.S."/>
            <person name="Banfield J.F."/>
        </authorList>
    </citation>
    <scope>NUCLEOTIDE SEQUENCE [LARGE SCALE GENOMIC DNA]</scope>
</reference>
<evidence type="ECO:0000256" key="1">
    <source>
        <dbReference type="SAM" id="SignalP"/>
    </source>
</evidence>
<evidence type="ECO:0000313" key="2">
    <source>
        <dbReference type="EMBL" id="OGY10768.1"/>
    </source>
</evidence>
<dbReference type="Proteomes" id="UP000178319">
    <property type="component" value="Unassembled WGS sequence"/>
</dbReference>
<feature type="signal peptide" evidence="1">
    <location>
        <begin position="1"/>
        <end position="20"/>
    </location>
</feature>